<accession>A0A0W4ZFM9</accession>
<dbReference type="OrthoDB" id="5386538at2759"/>
<feature type="compositionally biased region" description="Basic and acidic residues" evidence="1">
    <location>
        <begin position="188"/>
        <end position="203"/>
    </location>
</feature>
<dbReference type="GeneID" id="28941642"/>
<comment type="caution">
    <text evidence="2">The sequence shown here is derived from an EMBL/GenBank/DDBJ whole genome shotgun (WGS) entry which is preliminary data.</text>
</comment>
<evidence type="ECO:0000313" key="3">
    <source>
        <dbReference type="Proteomes" id="UP000053447"/>
    </source>
</evidence>
<organism evidence="2 3">
    <name type="scientific">Pneumocystis jirovecii (strain RU7)</name>
    <name type="common">Human pneumocystis pneumonia agent</name>
    <dbReference type="NCBI Taxonomy" id="1408657"/>
    <lineage>
        <taxon>Eukaryota</taxon>
        <taxon>Fungi</taxon>
        <taxon>Dikarya</taxon>
        <taxon>Ascomycota</taxon>
        <taxon>Taphrinomycotina</taxon>
        <taxon>Pneumocystomycetes</taxon>
        <taxon>Pneumocystaceae</taxon>
        <taxon>Pneumocystis</taxon>
    </lineage>
</organism>
<keyword evidence="3" id="KW-1185">Reference proteome</keyword>
<reference evidence="3" key="1">
    <citation type="journal article" date="2016" name="Nat. Commun.">
        <title>Genome analysis of three Pneumocystis species reveals adaptation mechanisms to life exclusively in mammalian hosts.</title>
        <authorList>
            <person name="Ma L."/>
            <person name="Chen Z."/>
            <person name="Huang D.W."/>
            <person name="Kutty G."/>
            <person name="Ishihara M."/>
            <person name="Wang H."/>
            <person name="Abouelleil A."/>
            <person name="Bishop L."/>
            <person name="Davey E."/>
            <person name="Deng R."/>
            <person name="Deng X."/>
            <person name="Fan L."/>
            <person name="Fantoni G."/>
            <person name="Fitzgerald M."/>
            <person name="Gogineni E."/>
            <person name="Goldberg J.M."/>
            <person name="Handley G."/>
            <person name="Hu X."/>
            <person name="Huber C."/>
            <person name="Jiao X."/>
            <person name="Jones K."/>
            <person name="Levin J.Z."/>
            <person name="Liu Y."/>
            <person name="Macdonald P."/>
            <person name="Melnikov A."/>
            <person name="Raley C."/>
            <person name="Sassi M."/>
            <person name="Sherman B.T."/>
            <person name="Song X."/>
            <person name="Sykes S."/>
            <person name="Tran B."/>
            <person name="Walsh L."/>
            <person name="Xia Y."/>
            <person name="Yang J."/>
            <person name="Young S."/>
            <person name="Zeng Q."/>
            <person name="Zheng X."/>
            <person name="Stephens R."/>
            <person name="Nusbaum C."/>
            <person name="Birren B.W."/>
            <person name="Azadi P."/>
            <person name="Lempicki R.A."/>
            <person name="Cuomo C.A."/>
            <person name="Kovacs J.A."/>
        </authorList>
    </citation>
    <scope>NUCLEOTIDE SEQUENCE [LARGE SCALE GENOMIC DNA]</scope>
    <source>
        <strain evidence="3">RU7</strain>
    </source>
</reference>
<evidence type="ECO:0000313" key="2">
    <source>
        <dbReference type="EMBL" id="KTW27130.1"/>
    </source>
</evidence>
<sequence length="441" mass="51261">MFPFFYFSKNYKQYNKKKLSRDNKYSQKSLLGFEKAIDESKECFKPSHSLTIYHKRWRPSILGFKKSPLRFSTKSSSYSSRLFDKNSKDLDLNGVYRTETVTSFSSRSSENICISSYAAKVDGFKIFKSKPSLYLKEKVNASGNVFSINSNLKRSSLNSCISSLADEMNNTEIRILLERDQRRRKKNKVSEKVQSDDSRKEHSSIVEALSDKRLFNIISPNQISDKQVENYNLKFNEQEDFVDFPSKCNRDTSISKNTNNSQIYHFKNIDHNVIPASTMLNSDHNNLEKTKEIALLLKNNFDSEIENKLHNQQKKSFIDESIQSYLCDQNNWESSFNFKHPKLFLSNHFIQDNSENLNEFVFRSSLASFSQPYILQQQISLLQLHKDLKTLLEKDSVNKNSLHMTNIDLKIENTENCNLPTVFDPPFSMTLSPLKLNCSNL</sequence>
<dbReference type="Proteomes" id="UP000053447">
    <property type="component" value="Unassembled WGS sequence"/>
</dbReference>
<dbReference type="VEuPathDB" id="FungiDB:T551_03124"/>
<protein>
    <submittedName>
        <fullName evidence="2">Uncharacterized protein</fullName>
    </submittedName>
</protein>
<dbReference type="RefSeq" id="XP_018228286.1">
    <property type="nucleotide sequence ID" value="XM_018375387.1"/>
</dbReference>
<feature type="region of interest" description="Disordered" evidence="1">
    <location>
        <begin position="184"/>
        <end position="203"/>
    </location>
</feature>
<dbReference type="EMBL" id="LFWA01000015">
    <property type="protein sequence ID" value="KTW27130.1"/>
    <property type="molecule type" value="Genomic_DNA"/>
</dbReference>
<evidence type="ECO:0000256" key="1">
    <source>
        <dbReference type="SAM" id="MobiDB-lite"/>
    </source>
</evidence>
<dbReference type="AlphaFoldDB" id="A0A0W4ZFM9"/>
<gene>
    <name evidence="2" type="ORF">T551_03124</name>
</gene>
<proteinExistence type="predicted"/>
<name>A0A0W4ZFM9_PNEJ7</name>